<dbReference type="Pfam" id="PF12327">
    <property type="entry name" value="FtsZ_C"/>
    <property type="match status" value="1"/>
</dbReference>
<evidence type="ECO:0000259" key="4">
    <source>
        <dbReference type="SMART" id="SM00864"/>
    </source>
</evidence>
<comment type="similarity">
    <text evidence="1">Belongs to the FtsZ family.</text>
</comment>
<keyword evidence="6" id="KW-0132">Cell division</keyword>
<gene>
    <name evidence="6" type="primary">ftsZ_13</name>
    <name evidence="6" type="ORF">SDC9_23117</name>
</gene>
<dbReference type="GO" id="GO:0005737">
    <property type="term" value="C:cytoplasm"/>
    <property type="evidence" value="ECO:0007669"/>
    <property type="project" value="TreeGrafter"/>
</dbReference>
<dbReference type="InterPro" id="IPR018316">
    <property type="entry name" value="Tubulin/FtsZ_2-layer-sand-dom"/>
</dbReference>
<dbReference type="InterPro" id="IPR045061">
    <property type="entry name" value="FtsZ/CetZ"/>
</dbReference>
<dbReference type="AlphaFoldDB" id="A0A644UEC8"/>
<accession>A0A644UEC8</accession>
<dbReference type="PANTHER" id="PTHR30314">
    <property type="entry name" value="CELL DIVISION PROTEIN FTSZ-RELATED"/>
    <property type="match status" value="1"/>
</dbReference>
<sequence>MLQFEAPKENSNYIKVIGVGGGGTNAINHMYNKGIEGVDFIVCNTDQKSLDSSPIQNKIKIGKDGLGAGNCPDKARASAMLAEEEIKQMLSNNTQMLFIAAGMGGGTGTGAAPVIAKFAKEIEFRNEEGEKVNDEILVVAIVTLPLSFEGKRRKEQAEEGIRNLKEVVDAIIIVNTDKIRERGNIPLPKMFPMADDVLLTAAKGIAELITSNSYVSVDFRDVQSVMSHSGVAIMGTGTAYGSGEERALEAIKLAATSDLLNDCEIKGTKNMLLYITTSPEDQYAITMDEYSIIADYLHSQTGNEPDIIWGLKYDESYQDRIDITLVATGFEEKEIYNPYQRDVVQAKKTVLSTQPVETNFTNVANIAKVEQIKAPEVFIEAPYIVTKEEPKQEVATQTQTNTRYSLDVYPETVLEQVEIKNKEVIGHKANVDVAVMGIELKKQADVDVAVAPSNEEFPQENSTSLEQGFDIRKLHKETQSTNPHYNNNHSKLMEDRQKRMELFAQMMRDKNGLEEVLRTPAYQAYDMDVDFKNYSSERESSSININENGLFANDNPYIHSNPD</sequence>
<evidence type="ECO:0000313" key="6">
    <source>
        <dbReference type="EMBL" id="MPL77264.1"/>
    </source>
</evidence>
<dbReference type="Gene3D" id="3.40.50.1440">
    <property type="entry name" value="Tubulin/FtsZ, GTPase domain"/>
    <property type="match status" value="1"/>
</dbReference>
<dbReference type="GO" id="GO:0051301">
    <property type="term" value="P:cell division"/>
    <property type="evidence" value="ECO:0007669"/>
    <property type="project" value="UniProtKB-KW"/>
</dbReference>
<keyword evidence="3" id="KW-0342">GTP-binding</keyword>
<keyword evidence="6" id="KW-0131">Cell cycle</keyword>
<dbReference type="InterPro" id="IPR000158">
    <property type="entry name" value="Cell_div_FtsZ"/>
</dbReference>
<organism evidence="6">
    <name type="scientific">bioreactor metagenome</name>
    <dbReference type="NCBI Taxonomy" id="1076179"/>
    <lineage>
        <taxon>unclassified sequences</taxon>
        <taxon>metagenomes</taxon>
        <taxon>ecological metagenomes</taxon>
    </lineage>
</organism>
<dbReference type="InterPro" id="IPR037103">
    <property type="entry name" value="Tubulin/FtsZ-like_C"/>
</dbReference>
<dbReference type="GO" id="GO:0003924">
    <property type="term" value="F:GTPase activity"/>
    <property type="evidence" value="ECO:0007669"/>
    <property type="project" value="InterPro"/>
</dbReference>
<keyword evidence="2" id="KW-0547">Nucleotide-binding</keyword>
<dbReference type="Pfam" id="PF00091">
    <property type="entry name" value="Tubulin"/>
    <property type="match status" value="1"/>
</dbReference>
<dbReference type="HAMAP" id="MF_00909">
    <property type="entry name" value="FtsZ"/>
    <property type="match status" value="1"/>
</dbReference>
<dbReference type="PANTHER" id="PTHR30314:SF3">
    <property type="entry name" value="MITOCHONDRIAL DIVISION PROTEIN FSZA"/>
    <property type="match status" value="1"/>
</dbReference>
<reference evidence="6" key="1">
    <citation type="submission" date="2019-08" db="EMBL/GenBank/DDBJ databases">
        <authorList>
            <person name="Kucharzyk K."/>
            <person name="Murdoch R.W."/>
            <person name="Higgins S."/>
            <person name="Loffler F."/>
        </authorList>
    </citation>
    <scope>NUCLEOTIDE SEQUENCE</scope>
</reference>
<dbReference type="PRINTS" id="PR00423">
    <property type="entry name" value="CELLDVISFTSZ"/>
</dbReference>
<dbReference type="SUPFAM" id="SSF55307">
    <property type="entry name" value="Tubulin C-terminal domain-like"/>
    <property type="match status" value="1"/>
</dbReference>
<dbReference type="CDD" id="cd02201">
    <property type="entry name" value="FtsZ_type1"/>
    <property type="match status" value="1"/>
</dbReference>
<evidence type="ECO:0000256" key="2">
    <source>
        <dbReference type="ARBA" id="ARBA00022741"/>
    </source>
</evidence>
<dbReference type="GO" id="GO:0005525">
    <property type="term" value="F:GTP binding"/>
    <property type="evidence" value="ECO:0007669"/>
    <property type="project" value="UniProtKB-KW"/>
</dbReference>
<dbReference type="NCBIfam" id="TIGR00065">
    <property type="entry name" value="ftsZ"/>
    <property type="match status" value="1"/>
</dbReference>
<dbReference type="InterPro" id="IPR008280">
    <property type="entry name" value="Tub_FtsZ_C"/>
</dbReference>
<dbReference type="InterPro" id="IPR036525">
    <property type="entry name" value="Tubulin/FtsZ_GTPase_sf"/>
</dbReference>
<proteinExistence type="inferred from homology"/>
<feature type="domain" description="Tubulin/FtsZ GTPase" evidence="4">
    <location>
        <begin position="13"/>
        <end position="213"/>
    </location>
</feature>
<evidence type="ECO:0000259" key="5">
    <source>
        <dbReference type="SMART" id="SM00865"/>
    </source>
</evidence>
<dbReference type="Gene3D" id="3.30.1330.20">
    <property type="entry name" value="Tubulin/FtsZ, C-terminal domain"/>
    <property type="match status" value="1"/>
</dbReference>
<feature type="domain" description="Tubulin/FtsZ 2-layer sandwich" evidence="5">
    <location>
        <begin position="215"/>
        <end position="339"/>
    </location>
</feature>
<dbReference type="SUPFAM" id="SSF52490">
    <property type="entry name" value="Tubulin nucleotide-binding domain-like"/>
    <property type="match status" value="1"/>
</dbReference>
<dbReference type="SMART" id="SM00864">
    <property type="entry name" value="Tubulin"/>
    <property type="match status" value="1"/>
</dbReference>
<dbReference type="EMBL" id="VSSQ01000105">
    <property type="protein sequence ID" value="MPL77264.1"/>
    <property type="molecule type" value="Genomic_DNA"/>
</dbReference>
<dbReference type="InterPro" id="IPR003008">
    <property type="entry name" value="Tubulin_FtsZ_GTPase"/>
</dbReference>
<evidence type="ECO:0000256" key="3">
    <source>
        <dbReference type="ARBA" id="ARBA00023134"/>
    </source>
</evidence>
<evidence type="ECO:0000256" key="1">
    <source>
        <dbReference type="ARBA" id="ARBA00009690"/>
    </source>
</evidence>
<dbReference type="SMART" id="SM00865">
    <property type="entry name" value="Tubulin_C"/>
    <property type="match status" value="1"/>
</dbReference>
<comment type="caution">
    <text evidence="6">The sequence shown here is derived from an EMBL/GenBank/DDBJ whole genome shotgun (WGS) entry which is preliminary data.</text>
</comment>
<name>A0A644UEC8_9ZZZZ</name>
<dbReference type="InterPro" id="IPR024757">
    <property type="entry name" value="FtsZ_C"/>
</dbReference>
<protein>
    <submittedName>
        <fullName evidence="6">Cell division protein FtsZ</fullName>
    </submittedName>
</protein>
<dbReference type="GO" id="GO:0032153">
    <property type="term" value="C:cell division site"/>
    <property type="evidence" value="ECO:0007669"/>
    <property type="project" value="TreeGrafter"/>
</dbReference>